<dbReference type="EMBL" id="JASJQH010007948">
    <property type="protein sequence ID" value="KAK9696569.1"/>
    <property type="molecule type" value="Genomic_DNA"/>
</dbReference>
<evidence type="ECO:0000256" key="9">
    <source>
        <dbReference type="ARBA" id="ARBA00022840"/>
    </source>
</evidence>
<dbReference type="Gene3D" id="3.30.200.20">
    <property type="entry name" value="Phosphorylase Kinase, domain 1"/>
    <property type="match status" value="1"/>
</dbReference>
<dbReference type="Pfam" id="PF09202">
    <property type="entry name" value="Rio2_N"/>
    <property type="match status" value="1"/>
</dbReference>
<dbReference type="InterPro" id="IPR036390">
    <property type="entry name" value="WH_DNA-bd_sf"/>
</dbReference>
<accession>A0ABR2VSG3</accession>
<proteinExistence type="inferred from homology"/>
<evidence type="ECO:0000313" key="16">
    <source>
        <dbReference type="Proteomes" id="UP001479436"/>
    </source>
</evidence>
<evidence type="ECO:0000256" key="1">
    <source>
        <dbReference type="ARBA" id="ARBA00001946"/>
    </source>
</evidence>
<sequence length="392" mass="45892">MKLDPKVLRYMSAEDFRVLTAVEMGSKNHEVVPTSLIAQISRLRAGGIEKILGSLAKRNLISRVRNVKYDGYRLTYGGYDYLALKTFSKRGTVFSVGNQVGVGKESDIYVVADEHGHQRILKLHRLGRISFRTIKSNRDYLRNRKSASWMYMSRLSAMKEYAFMKVLKDNGFRVPIPIDQNRHCIVMEYLDAFPLRSIDEILDPGKLYSDLMNLIVKLARYGLIHGDFNEFNLMIKEDGSPILIDFPQMVSTSHTNAEWYFDRDVECIRDFFRRRYRYESQLYPKFQLDTNKEFDLDVQVAASGFNKKQIEEYEKIRGQIEGERDTDDEETEESDDEDYEESEQSEVSEEYESDSRESEENVNLEEEEHEEEQEEPTQTTELSKQLEEVKLE</sequence>
<comment type="catalytic activity">
    <reaction evidence="12">
        <text>L-seryl-[protein] + ATP = O-phospho-L-seryl-[protein] + ADP + H(+)</text>
        <dbReference type="Rhea" id="RHEA:17989"/>
        <dbReference type="Rhea" id="RHEA-COMP:9863"/>
        <dbReference type="Rhea" id="RHEA-COMP:11604"/>
        <dbReference type="ChEBI" id="CHEBI:15378"/>
        <dbReference type="ChEBI" id="CHEBI:29999"/>
        <dbReference type="ChEBI" id="CHEBI:30616"/>
        <dbReference type="ChEBI" id="CHEBI:83421"/>
        <dbReference type="ChEBI" id="CHEBI:456216"/>
        <dbReference type="EC" id="2.7.11.1"/>
    </reaction>
</comment>
<dbReference type="InterPro" id="IPR018934">
    <property type="entry name" value="RIO_dom"/>
</dbReference>
<keyword evidence="7" id="KW-0547">Nucleotide-binding</keyword>
<evidence type="ECO:0000256" key="10">
    <source>
        <dbReference type="ARBA" id="ARBA00022842"/>
    </source>
</evidence>
<dbReference type="InterPro" id="IPR018935">
    <property type="entry name" value="RIO_kinase_CS"/>
</dbReference>
<evidence type="ECO:0000256" key="11">
    <source>
        <dbReference type="ARBA" id="ARBA00047899"/>
    </source>
</evidence>
<evidence type="ECO:0000256" key="4">
    <source>
        <dbReference type="ARBA" id="ARBA00022527"/>
    </source>
</evidence>
<evidence type="ECO:0000256" key="12">
    <source>
        <dbReference type="ARBA" id="ARBA00048679"/>
    </source>
</evidence>
<feature type="region of interest" description="Disordered" evidence="13">
    <location>
        <begin position="316"/>
        <end position="392"/>
    </location>
</feature>
<dbReference type="Gene3D" id="1.10.510.10">
    <property type="entry name" value="Transferase(Phosphotransferase) domain 1"/>
    <property type="match status" value="1"/>
</dbReference>
<comment type="caution">
    <text evidence="15">The sequence shown here is derived from an EMBL/GenBank/DDBJ whole genome shotgun (WGS) entry which is preliminary data.</text>
</comment>
<organism evidence="15 16">
    <name type="scientific">Basidiobolus ranarum</name>
    <dbReference type="NCBI Taxonomy" id="34480"/>
    <lineage>
        <taxon>Eukaryota</taxon>
        <taxon>Fungi</taxon>
        <taxon>Fungi incertae sedis</taxon>
        <taxon>Zoopagomycota</taxon>
        <taxon>Entomophthoromycotina</taxon>
        <taxon>Basidiobolomycetes</taxon>
        <taxon>Basidiobolales</taxon>
        <taxon>Basidiobolaceae</taxon>
        <taxon>Basidiobolus</taxon>
    </lineage>
</organism>
<keyword evidence="10" id="KW-0460">Magnesium</keyword>
<evidence type="ECO:0000256" key="3">
    <source>
        <dbReference type="ARBA" id="ARBA00012513"/>
    </source>
</evidence>
<evidence type="ECO:0000256" key="2">
    <source>
        <dbReference type="ARBA" id="ARBA00009196"/>
    </source>
</evidence>
<evidence type="ECO:0000256" key="13">
    <source>
        <dbReference type="SAM" id="MobiDB-lite"/>
    </source>
</evidence>
<name>A0ABR2VSG3_9FUNG</name>
<evidence type="ECO:0000256" key="8">
    <source>
        <dbReference type="ARBA" id="ARBA00022777"/>
    </source>
</evidence>
<evidence type="ECO:0000256" key="7">
    <source>
        <dbReference type="ARBA" id="ARBA00022741"/>
    </source>
</evidence>
<dbReference type="SUPFAM" id="SSF46785">
    <property type="entry name" value="Winged helix' DNA-binding domain"/>
    <property type="match status" value="1"/>
</dbReference>
<reference evidence="15 16" key="1">
    <citation type="submission" date="2023-04" db="EMBL/GenBank/DDBJ databases">
        <title>Genome of Basidiobolus ranarum AG-B5.</title>
        <authorList>
            <person name="Stajich J.E."/>
            <person name="Carter-House D."/>
            <person name="Gryganskyi A."/>
        </authorList>
    </citation>
    <scope>NUCLEOTIDE SEQUENCE [LARGE SCALE GENOMIC DNA]</scope>
    <source>
        <strain evidence="15 16">AG-B5</strain>
    </source>
</reference>
<dbReference type="InterPro" id="IPR036388">
    <property type="entry name" value="WH-like_DNA-bd_sf"/>
</dbReference>
<evidence type="ECO:0000256" key="5">
    <source>
        <dbReference type="ARBA" id="ARBA00022679"/>
    </source>
</evidence>
<gene>
    <name evidence="15" type="primary">rio2</name>
    <name evidence="15" type="ORF">K7432_012397</name>
</gene>
<keyword evidence="16" id="KW-1185">Reference proteome</keyword>
<dbReference type="InterPro" id="IPR030484">
    <property type="entry name" value="Rio2"/>
</dbReference>
<dbReference type="CDD" id="cd05144">
    <property type="entry name" value="RIO2_C"/>
    <property type="match status" value="1"/>
</dbReference>
<dbReference type="InterPro" id="IPR000687">
    <property type="entry name" value="RIO_kinase"/>
</dbReference>
<dbReference type="InterPro" id="IPR011009">
    <property type="entry name" value="Kinase-like_dom_sf"/>
</dbReference>
<dbReference type="GO" id="GO:0004674">
    <property type="term" value="F:protein serine/threonine kinase activity"/>
    <property type="evidence" value="ECO:0007669"/>
    <property type="project" value="UniProtKB-EC"/>
</dbReference>
<dbReference type="EC" id="2.7.11.1" evidence="3"/>
<protein>
    <recommendedName>
        <fullName evidence="3">non-specific serine/threonine protein kinase</fullName>
        <ecNumber evidence="3">2.7.11.1</ecNumber>
    </recommendedName>
</protein>
<dbReference type="PROSITE" id="PS01245">
    <property type="entry name" value="RIO1"/>
    <property type="match status" value="1"/>
</dbReference>
<dbReference type="Gene3D" id="1.10.10.10">
    <property type="entry name" value="Winged helix-like DNA-binding domain superfamily/Winged helix DNA-binding domain"/>
    <property type="match status" value="1"/>
</dbReference>
<dbReference type="Proteomes" id="UP001479436">
    <property type="component" value="Unassembled WGS sequence"/>
</dbReference>
<keyword evidence="8 15" id="KW-0418">Kinase</keyword>
<keyword evidence="5 15" id="KW-0808">Transferase</keyword>
<dbReference type="PANTHER" id="PTHR45852">
    <property type="entry name" value="SER/THR-PROTEIN KINASE RIO2"/>
    <property type="match status" value="1"/>
</dbReference>
<comment type="similarity">
    <text evidence="2">Belongs to the protein kinase superfamily. RIO-type Ser/Thr kinase family.</text>
</comment>
<dbReference type="SUPFAM" id="SSF56112">
    <property type="entry name" value="Protein kinase-like (PK-like)"/>
    <property type="match status" value="1"/>
</dbReference>
<dbReference type="InterPro" id="IPR015285">
    <property type="entry name" value="RIO2_wHTH_N"/>
</dbReference>
<feature type="compositionally biased region" description="Acidic residues" evidence="13">
    <location>
        <begin position="360"/>
        <end position="375"/>
    </location>
</feature>
<evidence type="ECO:0000313" key="15">
    <source>
        <dbReference type="EMBL" id="KAK9696569.1"/>
    </source>
</evidence>
<keyword evidence="6" id="KW-0479">Metal-binding</keyword>
<keyword evidence="9" id="KW-0067">ATP-binding</keyword>
<dbReference type="PANTHER" id="PTHR45852:SF1">
    <property type="entry name" value="SERINE_THREONINE-PROTEIN KINASE RIO2"/>
    <property type="match status" value="1"/>
</dbReference>
<feature type="compositionally biased region" description="Acidic residues" evidence="13">
    <location>
        <begin position="324"/>
        <end position="352"/>
    </location>
</feature>
<comment type="catalytic activity">
    <reaction evidence="11">
        <text>L-threonyl-[protein] + ATP = O-phospho-L-threonyl-[protein] + ADP + H(+)</text>
        <dbReference type="Rhea" id="RHEA:46608"/>
        <dbReference type="Rhea" id="RHEA-COMP:11060"/>
        <dbReference type="Rhea" id="RHEA-COMP:11605"/>
        <dbReference type="ChEBI" id="CHEBI:15378"/>
        <dbReference type="ChEBI" id="CHEBI:30013"/>
        <dbReference type="ChEBI" id="CHEBI:30616"/>
        <dbReference type="ChEBI" id="CHEBI:61977"/>
        <dbReference type="ChEBI" id="CHEBI:456216"/>
        <dbReference type="EC" id="2.7.11.1"/>
    </reaction>
</comment>
<dbReference type="Pfam" id="PF01163">
    <property type="entry name" value="RIO1"/>
    <property type="match status" value="1"/>
</dbReference>
<feature type="domain" description="RIO kinase" evidence="14">
    <location>
        <begin position="65"/>
        <end position="295"/>
    </location>
</feature>
<dbReference type="SMART" id="SM00090">
    <property type="entry name" value="RIO"/>
    <property type="match status" value="1"/>
</dbReference>
<evidence type="ECO:0000256" key="6">
    <source>
        <dbReference type="ARBA" id="ARBA00022723"/>
    </source>
</evidence>
<comment type="cofactor">
    <cofactor evidence="1">
        <name>Mg(2+)</name>
        <dbReference type="ChEBI" id="CHEBI:18420"/>
    </cofactor>
</comment>
<evidence type="ECO:0000259" key="14">
    <source>
        <dbReference type="SMART" id="SM00090"/>
    </source>
</evidence>
<keyword evidence="4" id="KW-0723">Serine/threonine-protein kinase</keyword>